<dbReference type="PROSITE" id="PS51273">
    <property type="entry name" value="GATASE_TYPE_1"/>
    <property type="match status" value="1"/>
</dbReference>
<evidence type="ECO:0000313" key="2">
    <source>
        <dbReference type="EMBL" id="MDZ8119846.1"/>
    </source>
</evidence>
<reference evidence="2 3" key="1">
    <citation type="journal article" date="2024" name="Appl. Environ. Microbiol.">
        <title>Pontiella agarivorans sp. nov., a novel marine anaerobic bacterium capable of degrading macroalgal polysaccharides and fixing nitrogen.</title>
        <authorList>
            <person name="Liu N."/>
            <person name="Kivenson V."/>
            <person name="Peng X."/>
            <person name="Cui Z."/>
            <person name="Lankiewicz T.S."/>
            <person name="Gosselin K.M."/>
            <person name="English C.J."/>
            <person name="Blair E.M."/>
            <person name="O'Malley M.A."/>
            <person name="Valentine D.L."/>
        </authorList>
    </citation>
    <scope>NUCLEOTIDE SEQUENCE [LARGE SCALE GENOMIC DNA]</scope>
    <source>
        <strain evidence="2 3">NLcol2</strain>
    </source>
</reference>
<dbReference type="InterPro" id="IPR029062">
    <property type="entry name" value="Class_I_gatase-like"/>
</dbReference>
<dbReference type="PANTHER" id="PTHR42695">
    <property type="entry name" value="GLUTAMINE AMIDOTRANSFERASE YLR126C-RELATED"/>
    <property type="match status" value="1"/>
</dbReference>
<comment type="caution">
    <text evidence="2">The sequence shown here is derived from an EMBL/GenBank/DDBJ whole genome shotgun (WGS) entry which is preliminary data.</text>
</comment>
<dbReference type="InterPro" id="IPR017926">
    <property type="entry name" value="GATASE"/>
</dbReference>
<dbReference type="RefSeq" id="WP_322609628.1">
    <property type="nucleotide sequence ID" value="NZ_JARVCO010000012.1"/>
</dbReference>
<organism evidence="2 3">
    <name type="scientific">Pontiella agarivorans</name>
    <dbReference type="NCBI Taxonomy" id="3038953"/>
    <lineage>
        <taxon>Bacteria</taxon>
        <taxon>Pseudomonadati</taxon>
        <taxon>Kiritimatiellota</taxon>
        <taxon>Kiritimatiellia</taxon>
        <taxon>Kiritimatiellales</taxon>
        <taxon>Pontiellaceae</taxon>
        <taxon>Pontiella</taxon>
    </lineage>
</organism>
<dbReference type="Pfam" id="PF00117">
    <property type="entry name" value="GATase"/>
    <property type="match status" value="1"/>
</dbReference>
<accession>A0ABU5N0T3</accession>
<sequence length="225" mass="25405">MKKLHWLQHVPFEGLGYIEDWAEDQGFNITCTRLYDEDDEFPDVDDFDWLVVMGGPMGIFDYNDYPWLTDEKEFIETALDEEKTVIGICLGAQLMADVLGADVYPGPQKEIGWFPVTRSPEAPDLIPEQITVFHWHGDTFDIPDGALPLATSEPGINQGFIYNHHAVALQFHMEITEYGIDTLIQECGNELVDAPYIQNPAEIKNGRSNIESVNTAMNNLLNALL</sequence>
<protein>
    <recommendedName>
        <fullName evidence="1">Glutamine amidotransferase domain-containing protein</fullName>
    </recommendedName>
</protein>
<dbReference type="Gene3D" id="3.40.50.880">
    <property type="match status" value="1"/>
</dbReference>
<dbReference type="CDD" id="cd01741">
    <property type="entry name" value="GATase1_1"/>
    <property type="match status" value="1"/>
</dbReference>
<gene>
    <name evidence="2" type="ORF">P9H32_14545</name>
</gene>
<dbReference type="EMBL" id="JARVCO010000012">
    <property type="protein sequence ID" value="MDZ8119846.1"/>
    <property type="molecule type" value="Genomic_DNA"/>
</dbReference>
<evidence type="ECO:0000259" key="1">
    <source>
        <dbReference type="Pfam" id="PF00117"/>
    </source>
</evidence>
<dbReference type="Proteomes" id="UP001290861">
    <property type="component" value="Unassembled WGS sequence"/>
</dbReference>
<dbReference type="SUPFAM" id="SSF52317">
    <property type="entry name" value="Class I glutamine amidotransferase-like"/>
    <property type="match status" value="1"/>
</dbReference>
<proteinExistence type="predicted"/>
<name>A0ABU5N0T3_9BACT</name>
<dbReference type="InterPro" id="IPR044992">
    <property type="entry name" value="ChyE-like"/>
</dbReference>
<dbReference type="PANTHER" id="PTHR42695:SF5">
    <property type="entry name" value="GLUTAMINE AMIDOTRANSFERASE YLR126C-RELATED"/>
    <property type="match status" value="1"/>
</dbReference>
<feature type="domain" description="Glutamine amidotransferase" evidence="1">
    <location>
        <begin position="27"/>
        <end position="176"/>
    </location>
</feature>
<evidence type="ECO:0000313" key="3">
    <source>
        <dbReference type="Proteomes" id="UP001290861"/>
    </source>
</evidence>
<keyword evidence="3" id="KW-1185">Reference proteome</keyword>